<comment type="caution">
    <text evidence="3">The sequence shown here is derived from an EMBL/GenBank/DDBJ whole genome shotgun (WGS) entry which is preliminary data.</text>
</comment>
<keyword evidence="4" id="KW-1185">Reference proteome</keyword>
<dbReference type="SUPFAM" id="SSF56801">
    <property type="entry name" value="Acetyl-CoA synthetase-like"/>
    <property type="match status" value="1"/>
</dbReference>
<dbReference type="PANTHER" id="PTHR45527:SF1">
    <property type="entry name" value="FATTY ACID SYNTHASE"/>
    <property type="match status" value="1"/>
</dbReference>
<keyword evidence="3" id="KW-0436">Ligase</keyword>
<reference evidence="3 4" key="1">
    <citation type="submission" date="2018-03" db="EMBL/GenBank/DDBJ databases">
        <title>Genomic Encyclopedia of Archaeal and Bacterial Type Strains, Phase II (KMG-II): from individual species to whole genera.</title>
        <authorList>
            <person name="Goeker M."/>
        </authorList>
    </citation>
    <scope>NUCLEOTIDE SEQUENCE [LARGE SCALE GENOMIC DNA]</scope>
    <source>
        <strain evidence="3 4">DSM 101533</strain>
    </source>
</reference>
<dbReference type="GO" id="GO:0044550">
    <property type="term" value="P:secondary metabolite biosynthetic process"/>
    <property type="evidence" value="ECO:0007669"/>
    <property type="project" value="TreeGrafter"/>
</dbReference>
<dbReference type="InterPro" id="IPR042099">
    <property type="entry name" value="ANL_N_sf"/>
</dbReference>
<dbReference type="Proteomes" id="UP000238007">
    <property type="component" value="Unassembled WGS sequence"/>
</dbReference>
<dbReference type="InterPro" id="IPR000873">
    <property type="entry name" value="AMP-dep_synth/lig_dom"/>
</dbReference>
<accession>A0A2T0VXI3</accession>
<dbReference type="GO" id="GO:0043041">
    <property type="term" value="P:amino acid activation for nonribosomal peptide biosynthetic process"/>
    <property type="evidence" value="ECO:0007669"/>
    <property type="project" value="TreeGrafter"/>
</dbReference>
<dbReference type="GO" id="GO:0031177">
    <property type="term" value="F:phosphopantetheine binding"/>
    <property type="evidence" value="ECO:0007669"/>
    <property type="project" value="TreeGrafter"/>
</dbReference>
<dbReference type="RefSeq" id="WP_106358312.1">
    <property type="nucleotide sequence ID" value="NZ_PVTP01000008.1"/>
</dbReference>
<gene>
    <name evidence="3" type="ORF">CLV80_108133</name>
</gene>
<evidence type="ECO:0000259" key="2">
    <source>
        <dbReference type="Pfam" id="PF13193"/>
    </source>
</evidence>
<dbReference type="Pfam" id="PF00501">
    <property type="entry name" value="AMP-binding"/>
    <property type="match status" value="1"/>
</dbReference>
<sequence length="511" mass="55832">MTFDLTNDIRAQFETRPHQPALHTGGTTWTFAELAARVQGILDYMPKLAADRPLMVAGHKEADAVAAMLACMFAGRPFVFLDRSNPPSRGQRIIALADATDVLCAGTPPALPDSTVHLLDAIQSRPFDGVGCVEVPDEALLYLIFTSGSTGEPKGVPVSRGNFSAFDGWYRPMLSNLSARDLDQTRRGHVNHASLAFDMGMLDTWPVLGLGRPVIMLDHAHNTMPFMNLAVLKGLDNLRASSWFSTPSLLQLMCTDRKFNAETLPELRCFFVGGEVVQRVLVEEIVRRFPDAEIRHAYGPSEVTCMSHVHVLSQSDLNTKGLLPLGPVRAPNTMRIVGEDGHDVPVGEAGEVELHGPQVVAGYIPHDHPSNRAFVRFQGQPAYRTGDFGKLDAQGQLTLLGRIDRQVKWNGNRIELDEIDRAASEISGVQKAACLPVKSDGRVVNIVLFCQLDDGVTMSLKALSQALVTRLPQAMVPRDIHLIDHLPVTVNGKLDSQALLAAHEDAFLTDV</sequence>
<dbReference type="PROSITE" id="PS00455">
    <property type="entry name" value="AMP_BINDING"/>
    <property type="match status" value="1"/>
</dbReference>
<feature type="domain" description="AMP-binding enzyme C-terminal" evidence="2">
    <location>
        <begin position="418"/>
        <end position="493"/>
    </location>
</feature>
<dbReference type="OrthoDB" id="9803968at2"/>
<evidence type="ECO:0000313" key="3">
    <source>
        <dbReference type="EMBL" id="PRY76669.1"/>
    </source>
</evidence>
<dbReference type="EMBL" id="PVTP01000008">
    <property type="protein sequence ID" value="PRY76669.1"/>
    <property type="molecule type" value="Genomic_DNA"/>
</dbReference>
<dbReference type="InterPro" id="IPR025110">
    <property type="entry name" value="AMP-bd_C"/>
</dbReference>
<dbReference type="GO" id="GO:0016874">
    <property type="term" value="F:ligase activity"/>
    <property type="evidence" value="ECO:0007669"/>
    <property type="project" value="UniProtKB-KW"/>
</dbReference>
<dbReference type="Pfam" id="PF13193">
    <property type="entry name" value="AMP-binding_C"/>
    <property type="match status" value="1"/>
</dbReference>
<protein>
    <submittedName>
        <fullName evidence="3">D-alanine--poly(Phosphoribitol) ligase subunit 1</fullName>
    </submittedName>
</protein>
<dbReference type="InterPro" id="IPR045851">
    <property type="entry name" value="AMP-bd_C_sf"/>
</dbReference>
<proteinExistence type="predicted"/>
<dbReference type="AlphaFoldDB" id="A0A2T0VXI3"/>
<dbReference type="Gene3D" id="3.30.300.30">
    <property type="match status" value="1"/>
</dbReference>
<feature type="domain" description="AMP-dependent synthetase/ligase" evidence="1">
    <location>
        <begin position="10"/>
        <end position="363"/>
    </location>
</feature>
<organism evidence="3 4">
    <name type="scientific">Yoonia maritima</name>
    <dbReference type="NCBI Taxonomy" id="1435347"/>
    <lineage>
        <taxon>Bacteria</taxon>
        <taxon>Pseudomonadati</taxon>
        <taxon>Pseudomonadota</taxon>
        <taxon>Alphaproteobacteria</taxon>
        <taxon>Rhodobacterales</taxon>
        <taxon>Paracoccaceae</taxon>
        <taxon>Yoonia</taxon>
    </lineage>
</organism>
<name>A0A2T0VXI3_9RHOB</name>
<evidence type="ECO:0000313" key="4">
    <source>
        <dbReference type="Proteomes" id="UP000238007"/>
    </source>
</evidence>
<dbReference type="InterPro" id="IPR020845">
    <property type="entry name" value="AMP-binding_CS"/>
</dbReference>
<dbReference type="Gene3D" id="3.40.50.12780">
    <property type="entry name" value="N-terminal domain of ligase-like"/>
    <property type="match status" value="1"/>
</dbReference>
<evidence type="ECO:0000259" key="1">
    <source>
        <dbReference type="Pfam" id="PF00501"/>
    </source>
</evidence>
<dbReference type="GO" id="GO:0005737">
    <property type="term" value="C:cytoplasm"/>
    <property type="evidence" value="ECO:0007669"/>
    <property type="project" value="TreeGrafter"/>
</dbReference>
<dbReference type="PANTHER" id="PTHR45527">
    <property type="entry name" value="NONRIBOSOMAL PEPTIDE SYNTHETASE"/>
    <property type="match status" value="1"/>
</dbReference>